<dbReference type="InterPro" id="IPR006977">
    <property type="entry name" value="Yip1_dom"/>
</dbReference>
<feature type="transmembrane region" description="Helical" evidence="5">
    <location>
        <begin position="30"/>
        <end position="50"/>
    </location>
</feature>
<dbReference type="EMBL" id="DSYK01000231">
    <property type="protein sequence ID" value="HGS21115.1"/>
    <property type="molecule type" value="Genomic_DNA"/>
</dbReference>
<protein>
    <recommendedName>
        <fullName evidence="6">Yip1 domain-containing protein</fullName>
    </recommendedName>
</protein>
<keyword evidence="2 5" id="KW-0812">Transmembrane</keyword>
<dbReference type="Pfam" id="PF04893">
    <property type="entry name" value="Yip1"/>
    <property type="match status" value="1"/>
</dbReference>
<evidence type="ECO:0000256" key="5">
    <source>
        <dbReference type="SAM" id="Phobius"/>
    </source>
</evidence>
<sequence>MLTNRIMGAFTFRKGVYAEAARDTQFTTDAWLIVLVVNFVATLGSSAGSLRGERGFIAFLVTVILGTLLSIAGFALSAFLVSWVGRSMFKATASFEELARAMGLANVWRVIGFLGILSAISPALVCLLSPVTLLAGLAGLVAYFFSIREATGMDWVGVIVSVVVALIVQLIVTAVLGGILAIFGLSAAMLLR</sequence>
<feature type="domain" description="Yip1" evidence="6">
    <location>
        <begin position="25"/>
        <end position="175"/>
    </location>
</feature>
<evidence type="ECO:0000313" key="7">
    <source>
        <dbReference type="EMBL" id="HGS21115.1"/>
    </source>
</evidence>
<accession>A0A7C4KGB8</accession>
<gene>
    <name evidence="7" type="ORF">ENT37_04520</name>
</gene>
<reference evidence="7" key="1">
    <citation type="journal article" date="2020" name="mSystems">
        <title>Genome- and Community-Level Interaction Insights into Carbon Utilization and Element Cycling Functions of Hydrothermarchaeota in Hydrothermal Sediment.</title>
        <authorList>
            <person name="Zhou Z."/>
            <person name="Liu Y."/>
            <person name="Xu W."/>
            <person name="Pan J."/>
            <person name="Luo Z.H."/>
            <person name="Li M."/>
        </authorList>
    </citation>
    <scope>NUCLEOTIDE SEQUENCE [LARGE SCALE GENOMIC DNA]</scope>
    <source>
        <strain evidence="7">SpSt-573</strain>
    </source>
</reference>
<feature type="transmembrane region" description="Helical" evidence="5">
    <location>
        <begin position="101"/>
        <end position="120"/>
    </location>
</feature>
<name>A0A7C4KGB8_9CHLR</name>
<dbReference type="GO" id="GO:0016020">
    <property type="term" value="C:membrane"/>
    <property type="evidence" value="ECO:0007669"/>
    <property type="project" value="UniProtKB-SubCell"/>
</dbReference>
<evidence type="ECO:0000256" key="4">
    <source>
        <dbReference type="ARBA" id="ARBA00023136"/>
    </source>
</evidence>
<feature type="transmembrane region" description="Helical" evidence="5">
    <location>
        <begin position="57"/>
        <end position="81"/>
    </location>
</feature>
<evidence type="ECO:0000256" key="3">
    <source>
        <dbReference type="ARBA" id="ARBA00022989"/>
    </source>
</evidence>
<evidence type="ECO:0000256" key="1">
    <source>
        <dbReference type="ARBA" id="ARBA00004141"/>
    </source>
</evidence>
<evidence type="ECO:0000259" key="6">
    <source>
        <dbReference type="Pfam" id="PF04893"/>
    </source>
</evidence>
<comment type="caution">
    <text evidence="7">The sequence shown here is derived from an EMBL/GenBank/DDBJ whole genome shotgun (WGS) entry which is preliminary data.</text>
</comment>
<comment type="subcellular location">
    <subcellularLocation>
        <location evidence="1">Membrane</location>
        <topology evidence="1">Multi-pass membrane protein</topology>
    </subcellularLocation>
</comment>
<keyword evidence="3 5" id="KW-1133">Transmembrane helix</keyword>
<organism evidence="7">
    <name type="scientific">Anaerolinea thermolimosa</name>
    <dbReference type="NCBI Taxonomy" id="229919"/>
    <lineage>
        <taxon>Bacteria</taxon>
        <taxon>Bacillati</taxon>
        <taxon>Chloroflexota</taxon>
        <taxon>Anaerolineae</taxon>
        <taxon>Anaerolineales</taxon>
        <taxon>Anaerolineaceae</taxon>
        <taxon>Anaerolinea</taxon>
    </lineage>
</organism>
<feature type="transmembrane region" description="Helical" evidence="5">
    <location>
        <begin position="158"/>
        <end position="191"/>
    </location>
</feature>
<dbReference type="AlphaFoldDB" id="A0A7C4KGB8"/>
<keyword evidence="4 5" id="KW-0472">Membrane</keyword>
<evidence type="ECO:0000256" key="2">
    <source>
        <dbReference type="ARBA" id="ARBA00022692"/>
    </source>
</evidence>
<feature type="transmembrane region" description="Helical" evidence="5">
    <location>
        <begin position="127"/>
        <end position="146"/>
    </location>
</feature>
<proteinExistence type="predicted"/>